<evidence type="ECO:0000259" key="6">
    <source>
        <dbReference type="Pfam" id="PF12850"/>
    </source>
</evidence>
<proteinExistence type="inferred from homology"/>
<evidence type="ECO:0000256" key="3">
    <source>
        <dbReference type="ARBA" id="ARBA00022448"/>
    </source>
</evidence>
<dbReference type="PANTHER" id="PTHR11124">
    <property type="entry name" value="VACUOLAR SORTING PROTEIN VPS29"/>
    <property type="match status" value="1"/>
</dbReference>
<dbReference type="InterPro" id="IPR000979">
    <property type="entry name" value="Phosphodiesterase_MJ0936/Vps29"/>
</dbReference>
<evidence type="ECO:0000313" key="7">
    <source>
        <dbReference type="EMBL" id="CAD8344992.1"/>
    </source>
</evidence>
<dbReference type="NCBIfam" id="TIGR00040">
    <property type="entry name" value="yfcE"/>
    <property type="match status" value="1"/>
</dbReference>
<dbReference type="InterPro" id="IPR029052">
    <property type="entry name" value="Metallo-depent_PP-like"/>
</dbReference>
<dbReference type="SUPFAM" id="SSF56300">
    <property type="entry name" value="Metallo-dependent phosphatases"/>
    <property type="match status" value="1"/>
</dbReference>
<dbReference type="Pfam" id="PF12850">
    <property type="entry name" value="Metallophos_2"/>
    <property type="match status" value="1"/>
</dbReference>
<dbReference type="AlphaFoldDB" id="A0A7R9ZVE3"/>
<evidence type="ECO:0000256" key="4">
    <source>
        <dbReference type="ARBA" id="ARBA00022927"/>
    </source>
</evidence>
<dbReference type="GO" id="GO:0015031">
    <property type="term" value="P:protein transport"/>
    <property type="evidence" value="ECO:0007669"/>
    <property type="project" value="UniProtKB-KW"/>
</dbReference>
<dbReference type="EMBL" id="HBEG01001503">
    <property type="protein sequence ID" value="CAD8344992.1"/>
    <property type="molecule type" value="Transcribed_RNA"/>
</dbReference>
<accession>A0A7R9ZVE3</accession>
<dbReference type="InterPro" id="IPR024654">
    <property type="entry name" value="Calcineurin-like_PHP_lpxH"/>
</dbReference>
<evidence type="ECO:0000256" key="2">
    <source>
        <dbReference type="ARBA" id="ARBA00017767"/>
    </source>
</evidence>
<comment type="similarity">
    <text evidence="1 5">Belongs to the VPS29 family.</text>
</comment>
<feature type="domain" description="Calcineurin-like phosphoesterase" evidence="6">
    <location>
        <begin position="12"/>
        <end position="153"/>
    </location>
</feature>
<reference evidence="7" key="1">
    <citation type="submission" date="2021-01" db="EMBL/GenBank/DDBJ databases">
        <authorList>
            <person name="Corre E."/>
            <person name="Pelletier E."/>
            <person name="Niang G."/>
            <person name="Scheremetjew M."/>
            <person name="Finn R."/>
            <person name="Kale V."/>
            <person name="Holt S."/>
            <person name="Cochrane G."/>
            <person name="Meng A."/>
            <person name="Brown T."/>
            <person name="Cohen L."/>
        </authorList>
    </citation>
    <scope>NUCLEOTIDE SEQUENCE</scope>
    <source>
        <strain evidence="7">Pbaha01</strain>
    </source>
</reference>
<gene>
    <name evidence="7" type="ORF">PBAH0796_LOCUS730</name>
</gene>
<dbReference type="GO" id="GO:0031410">
    <property type="term" value="C:cytoplasmic vesicle"/>
    <property type="evidence" value="ECO:0007669"/>
    <property type="project" value="UniProtKB-ARBA"/>
</dbReference>
<keyword evidence="4" id="KW-0653">Protein transport</keyword>
<dbReference type="FunFam" id="3.60.21.10:FF:000015">
    <property type="entry name" value="Vacuolar protein sorting-associated protein 29"/>
    <property type="match status" value="1"/>
</dbReference>
<evidence type="ECO:0000256" key="5">
    <source>
        <dbReference type="RuleBase" id="RU362040"/>
    </source>
</evidence>
<protein>
    <recommendedName>
        <fullName evidence="2 5">Vacuolar protein sorting-associated protein 29</fullName>
    </recommendedName>
</protein>
<dbReference type="Gene3D" id="3.60.21.10">
    <property type="match status" value="1"/>
</dbReference>
<name>A0A7R9ZVE3_9DINO</name>
<evidence type="ECO:0000256" key="1">
    <source>
        <dbReference type="ARBA" id="ARBA00005945"/>
    </source>
</evidence>
<organism evidence="7">
    <name type="scientific">Pyrodinium bahamense</name>
    <dbReference type="NCBI Taxonomy" id="73915"/>
    <lineage>
        <taxon>Eukaryota</taxon>
        <taxon>Sar</taxon>
        <taxon>Alveolata</taxon>
        <taxon>Dinophyceae</taxon>
        <taxon>Gonyaulacales</taxon>
        <taxon>Pyrocystaceae</taxon>
        <taxon>Pyrodinium</taxon>
    </lineage>
</organism>
<sequence>MSGTLTEFGSLVLLIGDFHTPMRKGDIPACFKELLNTDKIGMVLCTGNVGSKSVVTMLQGIAEECKIVTGDADHGFDFPETTVASVGEFKVGIVHGHQIIPWGDQTALAKCAGRLGVDILVSGHTHRHGVVSVAGKFLVNPGSVTGACNALGEFDITPSFMLMAVQGANVVLYTYEENNGDTKVSVNELKKDGQSVTMTTS</sequence>
<keyword evidence="3" id="KW-0813">Transport</keyword>